<dbReference type="EMBL" id="LTBA01000042">
    <property type="protein sequence ID" value="KYH31898.1"/>
    <property type="molecule type" value="Genomic_DNA"/>
</dbReference>
<dbReference type="InterPro" id="IPR036633">
    <property type="entry name" value="Prn/Lys/Arg_de-COase_C_sf"/>
</dbReference>
<feature type="domain" description="Orn/Lys/Arg decarboxylases family 1 pyridoxal-P attachment site" evidence="6">
    <location>
        <begin position="5"/>
        <end position="378"/>
    </location>
</feature>
<dbReference type="Proteomes" id="UP000075531">
    <property type="component" value="Unassembled WGS sequence"/>
</dbReference>
<dbReference type="GO" id="GO:0008792">
    <property type="term" value="F:arginine decarboxylase activity"/>
    <property type="evidence" value="ECO:0007669"/>
    <property type="project" value="UniProtKB-EC"/>
</dbReference>
<dbReference type="PANTHER" id="PTHR43277">
    <property type="entry name" value="ARGININE DECARBOXYLASE"/>
    <property type="match status" value="1"/>
</dbReference>
<dbReference type="RefSeq" id="WP_066826793.1">
    <property type="nucleotide sequence ID" value="NZ_LTBA01000042.1"/>
</dbReference>
<dbReference type="PATRIC" id="fig|1121338.3.peg.2378"/>
<protein>
    <submittedName>
        <fullName evidence="8">Arginine decarboxylase</fullName>
        <ecNumber evidence="8">4.1.1.19</ecNumber>
    </submittedName>
</protein>
<evidence type="ECO:0000313" key="9">
    <source>
        <dbReference type="Proteomes" id="UP000075531"/>
    </source>
</evidence>
<accession>A0A151AW87</accession>
<dbReference type="OrthoDB" id="9815233at2"/>
<evidence type="ECO:0000256" key="4">
    <source>
        <dbReference type="ARBA" id="ARBA00022898"/>
    </source>
</evidence>
<evidence type="ECO:0000256" key="1">
    <source>
        <dbReference type="ARBA" id="ARBA00001933"/>
    </source>
</evidence>
<keyword evidence="5 8" id="KW-0456">Lyase</keyword>
<evidence type="ECO:0000313" key="8">
    <source>
        <dbReference type="EMBL" id="KYH31898.1"/>
    </source>
</evidence>
<keyword evidence="9" id="KW-1185">Reference proteome</keyword>
<evidence type="ECO:0000256" key="5">
    <source>
        <dbReference type="ARBA" id="ARBA00023239"/>
    </source>
</evidence>
<evidence type="ECO:0000256" key="3">
    <source>
        <dbReference type="ARBA" id="ARBA00022793"/>
    </source>
</evidence>
<dbReference type="Pfam" id="PF03711">
    <property type="entry name" value="OKR_DC_1_C"/>
    <property type="match status" value="1"/>
</dbReference>
<dbReference type="Pfam" id="PF01276">
    <property type="entry name" value="OKR_DC_1"/>
    <property type="match status" value="1"/>
</dbReference>
<gene>
    <name evidence="8" type="primary">speA_2</name>
    <name evidence="8" type="ORF">CLTEP_23020</name>
</gene>
<sequence length="489" mass="55933">MSKLPLVDGINKYIEEKNIYFCMPGHKNGKGFIKTKEGKKLYDNFIKGDITEVDGVDNYHDAKGIIKEAQTLLSEFYGSKKSYFLINGSTSGNLAMIFSVFDEGDKIIVERNCHRSIYNAIVLKKLKPIYLKNKFNSEYSIPVSIDKKNFINVINNNRDAKGIVITYPNYYGICVDLNKIVNIAHKYGMKVLVDSAHGAHFGVCSSLPQNAIRLGADIVVMSAHKTLPSLTQTAYLHIGDKAFQSDSEFEKLDFYVSALSSTSPSYMFMTSMDYARFYLEKYGKEHYNELINLCSKYKYKINNIRGFKILDMTDINSLNYDNAETTWECSLDITRYILNVDLGYSGHKLCRYLRENRIQCEMSDSRNVILIFSPFNTEEEFEYLYEVLKKCPLESIRTQKNDSIFLDNELPKIELYPYEIMNKATRKIPIEEAEGNISAVQIVPYPPGIPIIMPGEVINRDILNIINQYIINERSILGIENGSITIIDV</sequence>
<evidence type="ECO:0000259" key="7">
    <source>
        <dbReference type="Pfam" id="PF03711"/>
    </source>
</evidence>
<dbReference type="STRING" id="1121338.CLTEP_23020"/>
<organism evidence="8 9">
    <name type="scientific">Clostridium tepidiprofundi DSM 19306</name>
    <dbReference type="NCBI Taxonomy" id="1121338"/>
    <lineage>
        <taxon>Bacteria</taxon>
        <taxon>Bacillati</taxon>
        <taxon>Bacillota</taxon>
        <taxon>Clostridia</taxon>
        <taxon>Eubacteriales</taxon>
        <taxon>Clostridiaceae</taxon>
        <taxon>Clostridium</taxon>
    </lineage>
</organism>
<comment type="caution">
    <text evidence="8">The sequence shown here is derived from an EMBL/GenBank/DDBJ whole genome shotgun (WGS) entry which is preliminary data.</text>
</comment>
<evidence type="ECO:0000259" key="6">
    <source>
        <dbReference type="Pfam" id="PF01276"/>
    </source>
</evidence>
<feature type="domain" description="Orn/Lys/Arg decarboxylase C-terminal" evidence="7">
    <location>
        <begin position="419"/>
        <end position="462"/>
    </location>
</feature>
<dbReference type="InterPro" id="IPR015424">
    <property type="entry name" value="PyrdxlP-dep_Trfase"/>
</dbReference>
<dbReference type="InterPro" id="IPR052357">
    <property type="entry name" value="Orn_Lys_Arg_decarboxylase-I"/>
</dbReference>
<keyword evidence="3" id="KW-0210">Decarboxylase</keyword>
<dbReference type="InterPro" id="IPR015421">
    <property type="entry name" value="PyrdxlP-dep_Trfase_major"/>
</dbReference>
<keyword evidence="4" id="KW-0663">Pyridoxal phosphate</keyword>
<dbReference type="Gene3D" id="3.90.100.10">
    <property type="entry name" value="Orn/Lys/Arg decarboxylase, C-terminal domain"/>
    <property type="match status" value="1"/>
</dbReference>
<dbReference type="Gene3D" id="3.40.640.10">
    <property type="entry name" value="Type I PLP-dependent aspartate aminotransferase-like (Major domain)"/>
    <property type="match status" value="1"/>
</dbReference>
<comment type="similarity">
    <text evidence="2">Belongs to the Orn/Lys/Arg decarboxylase class-I family.</text>
</comment>
<dbReference type="EC" id="4.1.1.19" evidence="8"/>
<dbReference type="SUPFAM" id="SSF53383">
    <property type="entry name" value="PLP-dependent transferases"/>
    <property type="match status" value="1"/>
</dbReference>
<dbReference type="InterPro" id="IPR000310">
    <property type="entry name" value="Orn/Lys/Arg_deCO2ase_major_dom"/>
</dbReference>
<dbReference type="SUPFAM" id="SSF55904">
    <property type="entry name" value="Ornithine decarboxylase C-terminal domain"/>
    <property type="match status" value="1"/>
</dbReference>
<dbReference type="PANTHER" id="PTHR43277:SF4">
    <property type="entry name" value="ARGININE DECARBOXYLASE"/>
    <property type="match status" value="1"/>
</dbReference>
<name>A0A151AW87_9CLOT</name>
<dbReference type="InterPro" id="IPR008286">
    <property type="entry name" value="Prn/Lys/Arg_de-COase_C"/>
</dbReference>
<evidence type="ECO:0000256" key="2">
    <source>
        <dbReference type="ARBA" id="ARBA00010671"/>
    </source>
</evidence>
<proteinExistence type="inferred from homology"/>
<reference evidence="8 9" key="1">
    <citation type="submission" date="2016-02" db="EMBL/GenBank/DDBJ databases">
        <title>Genome sequence of Clostridium tepidiprofundi DSM 19306.</title>
        <authorList>
            <person name="Poehlein A."/>
            <person name="Daniel R."/>
        </authorList>
    </citation>
    <scope>NUCLEOTIDE SEQUENCE [LARGE SCALE GENOMIC DNA]</scope>
    <source>
        <strain evidence="8 9">DSM 19306</strain>
    </source>
</reference>
<comment type="cofactor">
    <cofactor evidence="1">
        <name>pyridoxal 5'-phosphate</name>
        <dbReference type="ChEBI" id="CHEBI:597326"/>
    </cofactor>
</comment>
<dbReference type="AlphaFoldDB" id="A0A151AW87"/>